<protein>
    <submittedName>
        <fullName evidence="1">Uncharacterized protein</fullName>
    </submittedName>
</protein>
<dbReference type="KEGG" id="aab:A4R43_12340"/>
<evidence type="ECO:0000313" key="1">
    <source>
        <dbReference type="EMBL" id="AXB43242.1"/>
    </source>
</evidence>
<organism evidence="1 2">
    <name type="scientific">Amycolatopsis albispora</name>
    <dbReference type="NCBI Taxonomy" id="1804986"/>
    <lineage>
        <taxon>Bacteria</taxon>
        <taxon>Bacillati</taxon>
        <taxon>Actinomycetota</taxon>
        <taxon>Actinomycetes</taxon>
        <taxon>Pseudonocardiales</taxon>
        <taxon>Pseudonocardiaceae</taxon>
        <taxon>Amycolatopsis</taxon>
    </lineage>
</organism>
<dbReference type="AlphaFoldDB" id="A0A344L5B8"/>
<accession>A0A344L5B8</accession>
<dbReference type="OrthoDB" id="3196580at2"/>
<name>A0A344L5B8_9PSEU</name>
<sequence length="76" mass="8658">MTTVRISWDELAESPKKAKQLFDLIVHSEYGDRVRTINGSGGDGGRDAWIEDIRRTMEFKSWTKLGKTSARRSSAR</sequence>
<dbReference type="EMBL" id="CP015163">
    <property type="protein sequence ID" value="AXB43242.1"/>
    <property type="molecule type" value="Genomic_DNA"/>
</dbReference>
<proteinExistence type="predicted"/>
<dbReference type="Proteomes" id="UP000250434">
    <property type="component" value="Chromosome"/>
</dbReference>
<evidence type="ECO:0000313" key="2">
    <source>
        <dbReference type="Proteomes" id="UP000250434"/>
    </source>
</evidence>
<gene>
    <name evidence="1" type="ORF">A4R43_12340</name>
</gene>
<keyword evidence="2" id="KW-1185">Reference proteome</keyword>
<reference evidence="1 2" key="1">
    <citation type="submission" date="2016-04" db="EMBL/GenBank/DDBJ databases">
        <title>Complete genome sequence and analysis of deep-sea sediment isolate, Amycolatopsis sp. WP1.</title>
        <authorList>
            <person name="Wang H."/>
            <person name="Chen S."/>
            <person name="Wu Q."/>
        </authorList>
    </citation>
    <scope>NUCLEOTIDE SEQUENCE [LARGE SCALE GENOMIC DNA]</scope>
    <source>
        <strain evidence="1 2">WP1</strain>
    </source>
</reference>